<organism evidence="1 2">
    <name type="scientific">Orlajensenia flava</name>
    <dbReference type="NCBI Taxonomy" id="2565934"/>
    <lineage>
        <taxon>Bacteria</taxon>
        <taxon>Bacillati</taxon>
        <taxon>Actinomycetota</taxon>
        <taxon>Actinomycetes</taxon>
        <taxon>Micrococcales</taxon>
        <taxon>Microbacteriaceae</taxon>
        <taxon>Orlajensenia</taxon>
    </lineage>
</organism>
<gene>
    <name evidence="1" type="ORF">E6C70_09690</name>
</gene>
<protein>
    <submittedName>
        <fullName evidence="1">Uncharacterized protein</fullName>
    </submittedName>
</protein>
<sequence>MAEKCDQCLREIRRSSHPTATRTLCDSCYSSFMGLAAGYMAGGTMENAISTQGWFTRLRSRPRPNK</sequence>
<comment type="caution">
    <text evidence="1">The sequence shown here is derived from an EMBL/GenBank/DDBJ whole genome shotgun (WGS) entry which is preliminary data.</text>
</comment>
<reference evidence="1 2" key="1">
    <citation type="submission" date="2019-04" db="EMBL/GenBank/DDBJ databases">
        <authorList>
            <person name="Jiang L."/>
        </authorList>
    </citation>
    <scope>NUCLEOTIDE SEQUENCE [LARGE SCALE GENOMIC DNA]</scope>
    <source>
        <strain evidence="1 2">YIM 131861</strain>
    </source>
</reference>
<dbReference type="AlphaFoldDB" id="A0A4V3WU45"/>
<name>A0A4V3WU45_9MICO</name>
<dbReference type="OrthoDB" id="5124510at2"/>
<dbReference type="Proteomes" id="UP000307380">
    <property type="component" value="Unassembled WGS sequence"/>
</dbReference>
<accession>A0A4V3WU45</accession>
<evidence type="ECO:0000313" key="2">
    <source>
        <dbReference type="Proteomes" id="UP000307380"/>
    </source>
</evidence>
<keyword evidence="2" id="KW-1185">Reference proteome</keyword>
<proteinExistence type="predicted"/>
<evidence type="ECO:0000313" key="1">
    <source>
        <dbReference type="EMBL" id="THG34517.1"/>
    </source>
</evidence>
<dbReference type="EMBL" id="SSSN01000005">
    <property type="protein sequence ID" value="THG34517.1"/>
    <property type="molecule type" value="Genomic_DNA"/>
</dbReference>